<dbReference type="PIRSF" id="PIRSF001529">
    <property type="entry name" value="Ser-tRNA-synth_IIa"/>
    <property type="match status" value="1"/>
</dbReference>
<feature type="site" description="Important for serine binding" evidence="8">
    <location>
        <position position="387"/>
    </location>
</feature>
<comment type="catalytic activity">
    <reaction evidence="7">
        <text>tRNA(Sec) + L-serine + ATP = L-seryl-tRNA(Sec) + AMP + diphosphate + H(+)</text>
        <dbReference type="Rhea" id="RHEA:42580"/>
        <dbReference type="Rhea" id="RHEA-COMP:9742"/>
        <dbReference type="Rhea" id="RHEA-COMP:10128"/>
        <dbReference type="ChEBI" id="CHEBI:15378"/>
        <dbReference type="ChEBI" id="CHEBI:30616"/>
        <dbReference type="ChEBI" id="CHEBI:33019"/>
        <dbReference type="ChEBI" id="CHEBI:33384"/>
        <dbReference type="ChEBI" id="CHEBI:78442"/>
        <dbReference type="ChEBI" id="CHEBI:78533"/>
        <dbReference type="ChEBI" id="CHEBI:456215"/>
        <dbReference type="EC" id="6.1.1.11"/>
    </reaction>
</comment>
<proteinExistence type="inferred from homology"/>
<dbReference type="GO" id="GO:0005737">
    <property type="term" value="C:cytoplasm"/>
    <property type="evidence" value="ECO:0007669"/>
    <property type="project" value="UniProtKB-SubCell"/>
</dbReference>
<dbReference type="SUPFAM" id="SSF55681">
    <property type="entry name" value="Class II aaRS and biotin synthetases"/>
    <property type="match status" value="1"/>
</dbReference>
<dbReference type="RefSeq" id="WP_145055698.1">
    <property type="nucleotide sequence ID" value="NZ_CP036433.1"/>
</dbReference>
<dbReference type="Gene3D" id="3.30.930.10">
    <property type="entry name" value="Bira Bifunctional Protein, Domain 2"/>
    <property type="match status" value="1"/>
</dbReference>
<evidence type="ECO:0000256" key="5">
    <source>
        <dbReference type="ARBA" id="ARBA00022917"/>
    </source>
</evidence>
<dbReference type="UniPathway" id="UPA00906">
    <property type="reaction ID" value="UER00895"/>
</dbReference>
<dbReference type="GO" id="GO:0004828">
    <property type="term" value="F:serine-tRNA ligase activity"/>
    <property type="evidence" value="ECO:0007669"/>
    <property type="project" value="UniProtKB-UniRule"/>
</dbReference>
<dbReference type="PRINTS" id="PR00981">
    <property type="entry name" value="TRNASYNTHSER"/>
</dbReference>
<comment type="subcellular location">
    <subcellularLocation>
        <location evidence="7">Cytoplasm</location>
    </subcellularLocation>
</comment>
<feature type="binding site" evidence="8">
    <location>
        <position position="261"/>
    </location>
    <ligand>
        <name>L-serine</name>
        <dbReference type="ChEBI" id="CHEBI:33384"/>
    </ligand>
</feature>
<dbReference type="KEGG" id="lcre:Pla8534_47870"/>
<dbReference type="InterPro" id="IPR015866">
    <property type="entry name" value="Ser-tRNA-synth_1_N"/>
</dbReference>
<accession>A0A518DYN9</accession>
<feature type="binding site" evidence="7">
    <location>
        <position position="387"/>
    </location>
    <ligand>
        <name>L-serine</name>
        <dbReference type="ChEBI" id="CHEBI:33384"/>
    </ligand>
</feature>
<sequence length="425" mass="47122">MLDRKFIVENAAAVLENCRNRGVTVDVARLVELEAQRRVKLIESEDLNRQSNAKSKLIGQAKDSGERDSLKEAARLLREQKDAAQTEHDRLDREVHELQSAIPNMAHPDAPIGGDDQANLELRHGKHQPRKFDFKPLDHVELGEKHDLIDFEGGARTTGAGFYFLKNDAVLLELALQQFAVRMLVEEGFTPTITPDLARDSILEGIGFSPRGPETQIYSIEQTDLSLVGTAEITLGGLYSGHTFNAEELPLKLCGISHCYRTEAGAAGRASRGLYRVHQFTKIEMFAFSLPEQSEGILDKFCELEGRIFDALEIPYRVVDTATGDLGGPAYRKFDLEAWMPGRGDGGEYGEVTSTSNCTDYQSRRLNIRYKNKGEKGSHFVHTLNGTAIAISRGMIAVLENHQNADGTITVPEVLRPYVGKDKIG</sequence>
<dbReference type="SUPFAM" id="SSF46589">
    <property type="entry name" value="tRNA-binding arm"/>
    <property type="match status" value="1"/>
</dbReference>
<feature type="binding site" evidence="9">
    <location>
        <begin position="277"/>
        <end position="280"/>
    </location>
    <ligand>
        <name>ATP</name>
        <dbReference type="ChEBI" id="CHEBI:30616"/>
    </ligand>
</feature>
<feature type="domain" description="Aminoacyl-transfer RNA synthetases class-II family profile" evidence="11">
    <location>
        <begin position="138"/>
        <end position="412"/>
    </location>
</feature>
<evidence type="ECO:0000256" key="1">
    <source>
        <dbReference type="ARBA" id="ARBA00022490"/>
    </source>
</evidence>
<dbReference type="GO" id="GO:0016260">
    <property type="term" value="P:selenocysteine biosynthetic process"/>
    <property type="evidence" value="ECO:0007669"/>
    <property type="project" value="UniProtKB-UniRule"/>
</dbReference>
<comment type="pathway">
    <text evidence="7">Aminoacyl-tRNA biosynthesis; selenocysteinyl-tRNA(Sec) biosynthesis; L-seryl-tRNA(Sec) from L-serine and tRNA(Sec): step 1/1.</text>
</comment>
<keyword evidence="2 7" id="KW-0436">Ligase</keyword>
<comment type="similarity">
    <text evidence="7">Belongs to the class-II aminoacyl-tRNA synthetase family. Type-1 seryl-tRNA synthetase subfamily.</text>
</comment>
<keyword evidence="3 7" id="KW-0547">Nucleotide-binding</keyword>
<organism evidence="12 13">
    <name type="scientific">Lignipirellula cremea</name>
    <dbReference type="NCBI Taxonomy" id="2528010"/>
    <lineage>
        <taxon>Bacteria</taxon>
        <taxon>Pseudomonadati</taxon>
        <taxon>Planctomycetota</taxon>
        <taxon>Planctomycetia</taxon>
        <taxon>Pirellulales</taxon>
        <taxon>Pirellulaceae</taxon>
        <taxon>Lignipirellula</taxon>
    </lineage>
</organism>
<dbReference type="InterPro" id="IPR033729">
    <property type="entry name" value="SerRS_core"/>
</dbReference>
<keyword evidence="10" id="KW-0175">Coiled coil</keyword>
<dbReference type="EMBL" id="CP036433">
    <property type="protein sequence ID" value="QDU96962.1"/>
    <property type="molecule type" value="Genomic_DNA"/>
</dbReference>
<reference evidence="12 13" key="1">
    <citation type="submission" date="2019-02" db="EMBL/GenBank/DDBJ databases">
        <title>Deep-cultivation of Planctomycetes and their phenomic and genomic characterization uncovers novel biology.</title>
        <authorList>
            <person name="Wiegand S."/>
            <person name="Jogler M."/>
            <person name="Boedeker C."/>
            <person name="Pinto D."/>
            <person name="Vollmers J."/>
            <person name="Rivas-Marin E."/>
            <person name="Kohn T."/>
            <person name="Peeters S.H."/>
            <person name="Heuer A."/>
            <person name="Rast P."/>
            <person name="Oberbeckmann S."/>
            <person name="Bunk B."/>
            <person name="Jeske O."/>
            <person name="Meyerdierks A."/>
            <person name="Storesund J.E."/>
            <person name="Kallscheuer N."/>
            <person name="Luecker S."/>
            <person name="Lage O.M."/>
            <person name="Pohl T."/>
            <person name="Merkel B.J."/>
            <person name="Hornburger P."/>
            <person name="Mueller R.-W."/>
            <person name="Bruemmer F."/>
            <person name="Labrenz M."/>
            <person name="Spormann A.M."/>
            <person name="Op den Camp H."/>
            <person name="Overmann J."/>
            <person name="Amann R."/>
            <person name="Jetten M.S.M."/>
            <person name="Mascher T."/>
            <person name="Medema M.H."/>
            <person name="Devos D.P."/>
            <person name="Kaster A.-K."/>
            <person name="Ovreas L."/>
            <person name="Rohde M."/>
            <person name="Galperin M.Y."/>
            <person name="Jogler C."/>
        </authorList>
    </citation>
    <scope>NUCLEOTIDE SEQUENCE [LARGE SCALE GENOMIC DNA]</scope>
    <source>
        <strain evidence="12 13">Pla85_3_4</strain>
    </source>
</reference>
<dbReference type="AlphaFoldDB" id="A0A518DYN9"/>
<feature type="binding site" evidence="7 8">
    <location>
        <position position="284"/>
    </location>
    <ligand>
        <name>L-serine</name>
        <dbReference type="ChEBI" id="CHEBI:33384"/>
    </ligand>
</feature>
<evidence type="ECO:0000256" key="9">
    <source>
        <dbReference type="PIRSR" id="PIRSR001529-2"/>
    </source>
</evidence>
<gene>
    <name evidence="7 12" type="primary">serS</name>
    <name evidence="12" type="ORF">Pla8534_47870</name>
</gene>
<dbReference type="HAMAP" id="MF_00176">
    <property type="entry name" value="Ser_tRNA_synth_type1"/>
    <property type="match status" value="1"/>
</dbReference>
<evidence type="ECO:0000256" key="6">
    <source>
        <dbReference type="ARBA" id="ARBA00023146"/>
    </source>
</evidence>
<evidence type="ECO:0000256" key="3">
    <source>
        <dbReference type="ARBA" id="ARBA00022741"/>
    </source>
</evidence>
<keyword evidence="5 7" id="KW-0648">Protein biosynthesis</keyword>
<feature type="coiled-coil region" evidence="10">
    <location>
        <begin position="30"/>
        <end position="101"/>
    </location>
</feature>
<evidence type="ECO:0000256" key="7">
    <source>
        <dbReference type="HAMAP-Rule" id="MF_00176"/>
    </source>
</evidence>
<feature type="binding site" evidence="8">
    <location>
        <position position="385"/>
    </location>
    <ligand>
        <name>L-serine</name>
        <dbReference type="ChEBI" id="CHEBI:33384"/>
    </ligand>
</feature>
<comment type="subunit">
    <text evidence="7">Homodimer. The tRNA molecule binds across the dimer.</text>
</comment>
<dbReference type="Pfam" id="PF02403">
    <property type="entry name" value="Seryl_tRNA_N"/>
    <property type="match status" value="1"/>
</dbReference>
<dbReference type="GO" id="GO:0005524">
    <property type="term" value="F:ATP binding"/>
    <property type="evidence" value="ECO:0007669"/>
    <property type="project" value="UniProtKB-UniRule"/>
</dbReference>
<dbReference type="PANTHER" id="PTHR11778">
    <property type="entry name" value="SERYL-TRNA SYNTHETASE"/>
    <property type="match status" value="1"/>
</dbReference>
<dbReference type="Gene3D" id="1.10.287.40">
    <property type="entry name" value="Serine-tRNA synthetase, tRNA binding domain"/>
    <property type="match status" value="1"/>
</dbReference>
<evidence type="ECO:0000313" key="13">
    <source>
        <dbReference type="Proteomes" id="UP000317648"/>
    </source>
</evidence>
<evidence type="ECO:0000256" key="10">
    <source>
        <dbReference type="SAM" id="Coils"/>
    </source>
</evidence>
<dbReference type="PROSITE" id="PS50862">
    <property type="entry name" value="AA_TRNA_LIGASE_II"/>
    <property type="match status" value="1"/>
</dbReference>
<dbReference type="EC" id="6.1.1.11" evidence="7"/>
<dbReference type="Proteomes" id="UP000317648">
    <property type="component" value="Chromosome"/>
</dbReference>
<keyword evidence="13" id="KW-1185">Reference proteome</keyword>
<protein>
    <recommendedName>
        <fullName evidence="7">Serine--tRNA ligase</fullName>
        <ecNumber evidence="7">6.1.1.11</ecNumber>
    </recommendedName>
    <alternativeName>
        <fullName evidence="7">Seryl-tRNA synthetase</fullName>
        <shortName evidence="7">SerRS</shortName>
    </alternativeName>
    <alternativeName>
        <fullName evidence="7">Seryl-tRNA(Ser/Sec) synthetase</fullName>
    </alternativeName>
</protein>
<dbReference type="InterPro" id="IPR045864">
    <property type="entry name" value="aa-tRNA-synth_II/BPL/LPL"/>
</dbReference>
<dbReference type="InterPro" id="IPR042103">
    <property type="entry name" value="SerRS_1_N_sf"/>
</dbReference>
<evidence type="ECO:0000256" key="8">
    <source>
        <dbReference type="PIRSR" id="PIRSR001529-1"/>
    </source>
</evidence>
<dbReference type="OrthoDB" id="9804647at2"/>
<dbReference type="InterPro" id="IPR006195">
    <property type="entry name" value="aa-tRNA-synth_II"/>
</dbReference>
<evidence type="ECO:0000256" key="4">
    <source>
        <dbReference type="ARBA" id="ARBA00022840"/>
    </source>
</evidence>
<keyword evidence="4 7" id="KW-0067">ATP-binding</keyword>
<dbReference type="InterPro" id="IPR010978">
    <property type="entry name" value="tRNA-bd_arm"/>
</dbReference>
<feature type="binding site" evidence="8">
    <location>
        <position position="230"/>
    </location>
    <ligand>
        <name>L-serine</name>
        <dbReference type="ChEBI" id="CHEBI:33384"/>
    </ligand>
</feature>
<feature type="binding site" evidence="7">
    <location>
        <position position="277"/>
    </location>
    <ligand>
        <name>ATP</name>
        <dbReference type="ChEBI" id="CHEBI:30616"/>
    </ligand>
</feature>
<feature type="binding site" evidence="7 9">
    <location>
        <begin position="351"/>
        <end position="354"/>
    </location>
    <ligand>
        <name>ATP</name>
        <dbReference type="ChEBI" id="CHEBI:30616"/>
    </ligand>
</feature>
<comment type="domain">
    <text evidence="7">Consists of two distinct domains, a catalytic core and a N-terminal extension that is involved in tRNA binding.</text>
</comment>
<comment type="function">
    <text evidence="7">Catalyzes the attachment of serine to tRNA(Ser). Is also able to aminoacylate tRNA(Sec) with serine, to form the misacylated tRNA L-seryl-tRNA(Sec), which will be further converted into selenocysteinyl-tRNA(Sec).</text>
</comment>
<keyword evidence="6 7" id="KW-0030">Aminoacyl-tRNA synthetase</keyword>
<dbReference type="NCBIfam" id="TIGR00414">
    <property type="entry name" value="serS"/>
    <property type="match status" value="1"/>
</dbReference>
<evidence type="ECO:0000256" key="2">
    <source>
        <dbReference type="ARBA" id="ARBA00022598"/>
    </source>
</evidence>
<dbReference type="InterPro" id="IPR002317">
    <property type="entry name" value="Ser-tRNA-ligase_type_1"/>
</dbReference>
<dbReference type="InterPro" id="IPR002314">
    <property type="entry name" value="aa-tRNA-synt_IIb"/>
</dbReference>
<dbReference type="CDD" id="cd00770">
    <property type="entry name" value="SerRS_core"/>
    <property type="match status" value="1"/>
</dbReference>
<comment type="catalytic activity">
    <reaction evidence="7">
        <text>tRNA(Ser) + L-serine + ATP = L-seryl-tRNA(Ser) + AMP + diphosphate + H(+)</text>
        <dbReference type="Rhea" id="RHEA:12292"/>
        <dbReference type="Rhea" id="RHEA-COMP:9669"/>
        <dbReference type="Rhea" id="RHEA-COMP:9703"/>
        <dbReference type="ChEBI" id="CHEBI:15378"/>
        <dbReference type="ChEBI" id="CHEBI:30616"/>
        <dbReference type="ChEBI" id="CHEBI:33019"/>
        <dbReference type="ChEBI" id="CHEBI:33384"/>
        <dbReference type="ChEBI" id="CHEBI:78442"/>
        <dbReference type="ChEBI" id="CHEBI:78533"/>
        <dbReference type="ChEBI" id="CHEBI:456215"/>
        <dbReference type="EC" id="6.1.1.11"/>
    </reaction>
</comment>
<dbReference type="Pfam" id="PF00587">
    <property type="entry name" value="tRNA-synt_2b"/>
    <property type="match status" value="1"/>
</dbReference>
<evidence type="ECO:0000259" key="11">
    <source>
        <dbReference type="PROSITE" id="PS50862"/>
    </source>
</evidence>
<keyword evidence="1 7" id="KW-0963">Cytoplasm</keyword>
<evidence type="ECO:0000313" key="12">
    <source>
        <dbReference type="EMBL" id="QDU96962.1"/>
    </source>
</evidence>
<feature type="binding site" evidence="7 9">
    <location>
        <begin position="261"/>
        <end position="263"/>
    </location>
    <ligand>
        <name>ATP</name>
        <dbReference type="ChEBI" id="CHEBI:30616"/>
    </ligand>
</feature>
<dbReference type="GO" id="GO:0006434">
    <property type="term" value="P:seryl-tRNA aminoacylation"/>
    <property type="evidence" value="ECO:0007669"/>
    <property type="project" value="UniProtKB-UniRule"/>
</dbReference>
<feature type="binding site" evidence="7">
    <location>
        <begin position="230"/>
        <end position="232"/>
    </location>
    <ligand>
        <name>L-serine</name>
        <dbReference type="ChEBI" id="CHEBI:33384"/>
    </ligand>
</feature>
<name>A0A518DYN9_9BACT</name>